<proteinExistence type="predicted"/>
<feature type="transmembrane region" description="Helical" evidence="1">
    <location>
        <begin position="124"/>
        <end position="150"/>
    </location>
</feature>
<name>A0A6C0LA57_9ZZZZ</name>
<reference evidence="2" key="1">
    <citation type="journal article" date="2020" name="Nature">
        <title>Giant virus diversity and host interactions through global metagenomics.</title>
        <authorList>
            <person name="Schulz F."/>
            <person name="Roux S."/>
            <person name="Paez-Espino D."/>
            <person name="Jungbluth S."/>
            <person name="Walsh D.A."/>
            <person name="Denef V.J."/>
            <person name="McMahon K.D."/>
            <person name="Konstantinidis K.T."/>
            <person name="Eloe-Fadrosh E.A."/>
            <person name="Kyrpides N.C."/>
            <person name="Woyke T."/>
        </authorList>
    </citation>
    <scope>NUCLEOTIDE SEQUENCE</scope>
    <source>
        <strain evidence="2">GVMAG-M-3300027769-26</strain>
    </source>
</reference>
<sequence length="210" mass="24048">MKESENNLSFYSSAIIQAIFAILLLIILSYIYKLENMGCECSEHPNKDFIKNFTVIALGYFIITSIISLKSIAKSMGYVVVQLLSIATFVFFLMFVVYIYYAFEYVRYLTNEKCKCSEDLSRDIISVGTMISLFLFLTLLFTIIIIPILLSTLSSLLSKIEVFEEEVEDTIRNPMKSLRSTPDRIVKSVKEVGSFVNKSAKKITNLRKNR</sequence>
<accession>A0A6C0LA57</accession>
<keyword evidence="1" id="KW-1133">Transmembrane helix</keyword>
<feature type="transmembrane region" description="Helical" evidence="1">
    <location>
        <begin position="53"/>
        <end position="73"/>
    </location>
</feature>
<keyword evidence="1" id="KW-0812">Transmembrane</keyword>
<feature type="transmembrane region" description="Helical" evidence="1">
    <location>
        <begin position="12"/>
        <end position="32"/>
    </location>
</feature>
<evidence type="ECO:0000313" key="2">
    <source>
        <dbReference type="EMBL" id="QHU27846.1"/>
    </source>
</evidence>
<dbReference type="EMBL" id="MN740463">
    <property type="protein sequence ID" value="QHU27846.1"/>
    <property type="molecule type" value="Genomic_DNA"/>
</dbReference>
<organism evidence="2">
    <name type="scientific">viral metagenome</name>
    <dbReference type="NCBI Taxonomy" id="1070528"/>
    <lineage>
        <taxon>unclassified sequences</taxon>
        <taxon>metagenomes</taxon>
        <taxon>organismal metagenomes</taxon>
    </lineage>
</organism>
<feature type="transmembrane region" description="Helical" evidence="1">
    <location>
        <begin position="79"/>
        <end position="103"/>
    </location>
</feature>
<protein>
    <submittedName>
        <fullName evidence="2">Uncharacterized protein</fullName>
    </submittedName>
</protein>
<keyword evidence="1" id="KW-0472">Membrane</keyword>
<dbReference type="AlphaFoldDB" id="A0A6C0LA57"/>
<evidence type="ECO:0000256" key="1">
    <source>
        <dbReference type="SAM" id="Phobius"/>
    </source>
</evidence>